<keyword evidence="4 5" id="KW-0472">Membrane</keyword>
<evidence type="ECO:0000313" key="7">
    <source>
        <dbReference type="EMBL" id="TWT37164.1"/>
    </source>
</evidence>
<dbReference type="AlphaFoldDB" id="A0A5C5VEU9"/>
<reference evidence="7 8" key="1">
    <citation type="submission" date="2019-02" db="EMBL/GenBank/DDBJ databases">
        <title>Deep-cultivation of Planctomycetes and their phenomic and genomic characterization uncovers novel biology.</title>
        <authorList>
            <person name="Wiegand S."/>
            <person name="Jogler M."/>
            <person name="Boedeker C."/>
            <person name="Pinto D."/>
            <person name="Vollmers J."/>
            <person name="Rivas-Marin E."/>
            <person name="Kohn T."/>
            <person name="Peeters S.H."/>
            <person name="Heuer A."/>
            <person name="Rast P."/>
            <person name="Oberbeckmann S."/>
            <person name="Bunk B."/>
            <person name="Jeske O."/>
            <person name="Meyerdierks A."/>
            <person name="Storesund J.E."/>
            <person name="Kallscheuer N."/>
            <person name="Luecker S."/>
            <person name="Lage O.M."/>
            <person name="Pohl T."/>
            <person name="Merkel B.J."/>
            <person name="Hornburger P."/>
            <person name="Mueller R.-W."/>
            <person name="Bruemmer F."/>
            <person name="Labrenz M."/>
            <person name="Spormann A.M."/>
            <person name="Op Den Camp H."/>
            <person name="Overmann J."/>
            <person name="Amann R."/>
            <person name="Jetten M.S.M."/>
            <person name="Mascher T."/>
            <person name="Medema M.H."/>
            <person name="Devos D.P."/>
            <person name="Kaster A.-K."/>
            <person name="Ovreas L."/>
            <person name="Rohde M."/>
            <person name="Galperin M.Y."/>
            <person name="Jogler C."/>
        </authorList>
    </citation>
    <scope>NUCLEOTIDE SEQUENCE [LARGE SCALE GENOMIC DNA]</scope>
    <source>
        <strain evidence="7 8">KOR34</strain>
    </source>
</reference>
<keyword evidence="2 5" id="KW-0812">Transmembrane</keyword>
<feature type="transmembrane region" description="Helical" evidence="5">
    <location>
        <begin position="121"/>
        <end position="138"/>
    </location>
</feature>
<evidence type="ECO:0000313" key="8">
    <source>
        <dbReference type="Proteomes" id="UP000316714"/>
    </source>
</evidence>
<sequence length="308" mass="33329">MPEFAASNPNKAFPDRLPSVWTAVRVPVGVLLIASALLKATSPWESVLLESAYNVPQWAILLAIQAEIALGAALLWGAWPSQTRRAAQATFLVFAAFSAYRAIIGAESCGCFGLIKVNPWWTLGLDVVVLGALNLGRPETDRRHPRATRLAVVSYAVVGGLCLALAVLVAPSKAHANPLLKDIGGMTLLEPEEWVGRPFPLSEFIEPSRQLATGEWVVLLYHHDCPKCQAARPKYEALAAQNAASAGPFVLLVEIPSYGTDQAMPNPNYARLTDRREWFVQAPIEITLRDGAVTNASLDLPSIQHAIP</sequence>
<proteinExistence type="predicted"/>
<evidence type="ECO:0000256" key="2">
    <source>
        <dbReference type="ARBA" id="ARBA00022692"/>
    </source>
</evidence>
<dbReference type="EMBL" id="SIHJ01000001">
    <property type="protein sequence ID" value="TWT37164.1"/>
    <property type="molecule type" value="Genomic_DNA"/>
</dbReference>
<protein>
    <recommendedName>
        <fullName evidence="6">Methylamine utilisation protein MauE domain-containing protein</fullName>
    </recommendedName>
</protein>
<evidence type="ECO:0000259" key="6">
    <source>
        <dbReference type="Pfam" id="PF07291"/>
    </source>
</evidence>
<evidence type="ECO:0000256" key="3">
    <source>
        <dbReference type="ARBA" id="ARBA00022989"/>
    </source>
</evidence>
<comment type="caution">
    <text evidence="7">The sequence shown here is derived from an EMBL/GenBank/DDBJ whole genome shotgun (WGS) entry which is preliminary data.</text>
</comment>
<comment type="subcellular location">
    <subcellularLocation>
        <location evidence="1">Membrane</location>
        <topology evidence="1">Multi-pass membrane protein</topology>
    </subcellularLocation>
</comment>
<dbReference type="OrthoDB" id="269108at2"/>
<dbReference type="GO" id="GO:0016020">
    <property type="term" value="C:membrane"/>
    <property type="evidence" value="ECO:0007669"/>
    <property type="project" value="UniProtKB-SubCell"/>
</dbReference>
<feature type="transmembrane region" description="Helical" evidence="5">
    <location>
        <begin position="20"/>
        <end position="38"/>
    </location>
</feature>
<keyword evidence="8" id="KW-1185">Reference proteome</keyword>
<name>A0A5C5VEU9_9BACT</name>
<feature type="transmembrane region" description="Helical" evidence="5">
    <location>
        <begin position="150"/>
        <end position="170"/>
    </location>
</feature>
<evidence type="ECO:0000256" key="4">
    <source>
        <dbReference type="ARBA" id="ARBA00023136"/>
    </source>
</evidence>
<dbReference type="RefSeq" id="WP_146564517.1">
    <property type="nucleotide sequence ID" value="NZ_SIHJ01000001.1"/>
</dbReference>
<organism evidence="7 8">
    <name type="scientific">Posidoniimonas corsicana</name>
    <dbReference type="NCBI Taxonomy" id="1938618"/>
    <lineage>
        <taxon>Bacteria</taxon>
        <taxon>Pseudomonadati</taxon>
        <taxon>Planctomycetota</taxon>
        <taxon>Planctomycetia</taxon>
        <taxon>Pirellulales</taxon>
        <taxon>Lacipirellulaceae</taxon>
        <taxon>Posidoniimonas</taxon>
    </lineage>
</organism>
<feature type="transmembrane region" description="Helical" evidence="5">
    <location>
        <begin position="58"/>
        <end position="79"/>
    </location>
</feature>
<feature type="domain" description="Methylamine utilisation protein MauE" evidence="6">
    <location>
        <begin position="21"/>
        <end position="133"/>
    </location>
</feature>
<keyword evidence="3 5" id="KW-1133">Transmembrane helix</keyword>
<feature type="transmembrane region" description="Helical" evidence="5">
    <location>
        <begin position="91"/>
        <end position="115"/>
    </location>
</feature>
<dbReference type="InterPro" id="IPR009908">
    <property type="entry name" value="Methylamine_util_MauE"/>
</dbReference>
<dbReference type="GO" id="GO:0030416">
    <property type="term" value="P:methylamine metabolic process"/>
    <property type="evidence" value="ECO:0007669"/>
    <property type="project" value="InterPro"/>
</dbReference>
<evidence type="ECO:0000256" key="1">
    <source>
        <dbReference type="ARBA" id="ARBA00004141"/>
    </source>
</evidence>
<accession>A0A5C5VEU9</accession>
<dbReference type="Proteomes" id="UP000316714">
    <property type="component" value="Unassembled WGS sequence"/>
</dbReference>
<dbReference type="Pfam" id="PF07291">
    <property type="entry name" value="MauE"/>
    <property type="match status" value="1"/>
</dbReference>
<evidence type="ECO:0000256" key="5">
    <source>
        <dbReference type="SAM" id="Phobius"/>
    </source>
</evidence>
<gene>
    <name evidence="7" type="ORF">KOR34_21110</name>
</gene>